<feature type="compositionally biased region" description="Polar residues" evidence="1">
    <location>
        <begin position="1"/>
        <end position="11"/>
    </location>
</feature>
<name>A0A8T2MDI2_ASTMX</name>
<sequence length="154" mass="17295">MSSKMSVSGEQDTQEAESEIQREGADSSESSDDSLGHPPNFRKEGSTPKLRIQQKTSDNTRNIYKELERKVISMVKKQLKKFVKILKSPDNPAFSDKKEKNEEDQNGVTEGTLKITLQALKNMDKTNLADTLQTSKRSGSCTYLLCKLLPNLKL</sequence>
<organism evidence="2 3">
    <name type="scientific">Astyanax mexicanus</name>
    <name type="common">Blind cave fish</name>
    <name type="synonym">Astyanax fasciatus mexicanus</name>
    <dbReference type="NCBI Taxonomy" id="7994"/>
    <lineage>
        <taxon>Eukaryota</taxon>
        <taxon>Metazoa</taxon>
        <taxon>Chordata</taxon>
        <taxon>Craniata</taxon>
        <taxon>Vertebrata</taxon>
        <taxon>Euteleostomi</taxon>
        <taxon>Actinopterygii</taxon>
        <taxon>Neopterygii</taxon>
        <taxon>Teleostei</taxon>
        <taxon>Ostariophysi</taxon>
        <taxon>Characiformes</taxon>
        <taxon>Characoidei</taxon>
        <taxon>Acestrorhamphidae</taxon>
        <taxon>Acestrorhamphinae</taxon>
        <taxon>Astyanax</taxon>
    </lineage>
</organism>
<evidence type="ECO:0000313" key="2">
    <source>
        <dbReference type="EMBL" id="KAG9281367.1"/>
    </source>
</evidence>
<proteinExistence type="predicted"/>
<evidence type="ECO:0000313" key="3">
    <source>
        <dbReference type="Proteomes" id="UP000752171"/>
    </source>
</evidence>
<feature type="compositionally biased region" description="Polar residues" evidence="1">
    <location>
        <begin position="53"/>
        <end position="62"/>
    </location>
</feature>
<dbReference type="Proteomes" id="UP000752171">
    <property type="component" value="Unassembled WGS sequence"/>
</dbReference>
<comment type="caution">
    <text evidence="2">The sequence shown here is derived from an EMBL/GenBank/DDBJ whole genome shotgun (WGS) entry which is preliminary data.</text>
</comment>
<gene>
    <name evidence="2" type="ORF">AMEX_G4169</name>
</gene>
<dbReference type="EMBL" id="JAICCE010000002">
    <property type="protein sequence ID" value="KAG9281367.1"/>
    <property type="molecule type" value="Genomic_DNA"/>
</dbReference>
<reference evidence="2 3" key="1">
    <citation type="submission" date="2021-07" db="EMBL/GenBank/DDBJ databases">
        <authorList>
            <person name="Imarazene B."/>
            <person name="Zahm M."/>
            <person name="Klopp C."/>
            <person name="Cabau C."/>
            <person name="Beille S."/>
            <person name="Jouanno E."/>
            <person name="Castinel A."/>
            <person name="Lluch J."/>
            <person name="Gil L."/>
            <person name="Kuchtly C."/>
            <person name="Lopez Roques C."/>
            <person name="Donnadieu C."/>
            <person name="Parrinello H."/>
            <person name="Journot L."/>
            <person name="Du K."/>
            <person name="Schartl M."/>
            <person name="Retaux S."/>
            <person name="Guiguen Y."/>
        </authorList>
    </citation>
    <scope>NUCLEOTIDE SEQUENCE [LARGE SCALE GENOMIC DNA]</scope>
    <source>
        <strain evidence="2">Pach_M1</strain>
        <tissue evidence="2">Testis</tissue>
    </source>
</reference>
<protein>
    <submittedName>
        <fullName evidence="2">Uncharacterized protein</fullName>
    </submittedName>
</protein>
<dbReference type="AlphaFoldDB" id="A0A8T2MDI2"/>
<feature type="region of interest" description="Disordered" evidence="1">
    <location>
        <begin position="1"/>
        <end position="63"/>
    </location>
</feature>
<evidence type="ECO:0000256" key="1">
    <source>
        <dbReference type="SAM" id="MobiDB-lite"/>
    </source>
</evidence>
<feature type="region of interest" description="Disordered" evidence="1">
    <location>
        <begin position="89"/>
        <end position="110"/>
    </location>
</feature>
<accession>A0A8T2MDI2</accession>